<evidence type="ECO:0000256" key="1">
    <source>
        <dbReference type="SAM" id="MobiDB-lite"/>
    </source>
</evidence>
<feature type="transmembrane region" description="Helical" evidence="2">
    <location>
        <begin position="14"/>
        <end position="35"/>
    </location>
</feature>
<evidence type="ECO:0000313" key="3">
    <source>
        <dbReference type="EMBL" id="KAF8777169.1"/>
    </source>
</evidence>
<reference evidence="3" key="2">
    <citation type="submission" date="2020-06" db="EMBL/GenBank/DDBJ databases">
        <authorList>
            <person name="Sheffer M."/>
        </authorList>
    </citation>
    <scope>NUCLEOTIDE SEQUENCE</scope>
</reference>
<sequence length="261" mass="29964">MWEMFFEPSEPESWIRLLLKIANQIVFLMLLVRFLHRKLHGTTSWNSLWKSLTVVCCTLLANYCIWPLFLDATHFLVSRHNHWTLAILLMTIEWTSNRWFTTDRDPTTVPSSQPAQWYLSDQKATTICHSQGDVSERINSIGVQEIEKINTVNFDPTKTIPVGTENHLQGNILKQNNSKSIHEGEYIDVENFDPTETRSKGTQTKIPSPSPSLKVENNSNPGSGILFNLPQYKVMENSQPLASNANVMKLITRSGRIYFRN</sequence>
<keyword evidence="2" id="KW-0812">Transmembrane</keyword>
<accession>A0A8T0ET26</accession>
<keyword evidence="2" id="KW-0472">Membrane</keyword>
<evidence type="ECO:0000256" key="2">
    <source>
        <dbReference type="SAM" id="Phobius"/>
    </source>
</evidence>
<reference evidence="3" key="1">
    <citation type="journal article" date="2020" name="bioRxiv">
        <title>Chromosome-level reference genome of the European wasp spider Argiope bruennichi: a resource for studies on range expansion and evolutionary adaptation.</title>
        <authorList>
            <person name="Sheffer M.M."/>
            <person name="Hoppe A."/>
            <person name="Krehenwinkel H."/>
            <person name="Uhl G."/>
            <person name="Kuss A.W."/>
            <person name="Jensen L."/>
            <person name="Jensen C."/>
            <person name="Gillespie R.G."/>
            <person name="Hoff K.J."/>
            <person name="Prost S."/>
        </authorList>
    </citation>
    <scope>NUCLEOTIDE SEQUENCE</scope>
</reference>
<keyword evidence="2" id="KW-1133">Transmembrane helix</keyword>
<gene>
    <name evidence="3" type="ORF">HNY73_014083</name>
</gene>
<dbReference type="Proteomes" id="UP000807504">
    <property type="component" value="Unassembled WGS sequence"/>
</dbReference>
<feature type="region of interest" description="Disordered" evidence="1">
    <location>
        <begin position="191"/>
        <end position="220"/>
    </location>
</feature>
<protein>
    <submittedName>
        <fullName evidence="3">Uncharacterized protein</fullName>
    </submittedName>
</protein>
<proteinExistence type="predicted"/>
<evidence type="ECO:0000313" key="4">
    <source>
        <dbReference type="Proteomes" id="UP000807504"/>
    </source>
</evidence>
<name>A0A8T0ET26_ARGBR</name>
<organism evidence="3 4">
    <name type="scientific">Argiope bruennichi</name>
    <name type="common">Wasp spider</name>
    <name type="synonym">Aranea bruennichi</name>
    <dbReference type="NCBI Taxonomy" id="94029"/>
    <lineage>
        <taxon>Eukaryota</taxon>
        <taxon>Metazoa</taxon>
        <taxon>Ecdysozoa</taxon>
        <taxon>Arthropoda</taxon>
        <taxon>Chelicerata</taxon>
        <taxon>Arachnida</taxon>
        <taxon>Araneae</taxon>
        <taxon>Araneomorphae</taxon>
        <taxon>Entelegynae</taxon>
        <taxon>Araneoidea</taxon>
        <taxon>Araneidae</taxon>
        <taxon>Argiope</taxon>
    </lineage>
</organism>
<comment type="caution">
    <text evidence="3">The sequence shown here is derived from an EMBL/GenBank/DDBJ whole genome shotgun (WGS) entry which is preliminary data.</text>
</comment>
<dbReference type="AlphaFoldDB" id="A0A8T0ET26"/>
<keyword evidence="4" id="KW-1185">Reference proteome</keyword>
<feature type="transmembrane region" description="Helical" evidence="2">
    <location>
        <begin position="47"/>
        <end position="69"/>
    </location>
</feature>
<dbReference type="EMBL" id="JABXBU010002072">
    <property type="protein sequence ID" value="KAF8777169.1"/>
    <property type="molecule type" value="Genomic_DNA"/>
</dbReference>